<dbReference type="Pfam" id="PF00158">
    <property type="entry name" value="Sigma54_activat"/>
    <property type="match status" value="1"/>
</dbReference>
<name>A0ABY3XEN4_9GAMM</name>
<dbReference type="Pfam" id="PF02954">
    <property type="entry name" value="HTH_8"/>
    <property type="match status" value="1"/>
</dbReference>
<feature type="domain" description="Sigma-54 factor interaction" evidence="6">
    <location>
        <begin position="1"/>
        <end position="221"/>
    </location>
</feature>
<evidence type="ECO:0000256" key="3">
    <source>
        <dbReference type="ARBA" id="ARBA00023015"/>
    </source>
</evidence>
<reference evidence="7 8" key="1">
    <citation type="submission" date="2022-03" db="EMBL/GenBank/DDBJ databases">
        <title>Complete genome sequence of Lysobacter capsici VKM B-2533 and Lysobacter gummosus 10.1.1, promising sources of lytic agents.</title>
        <authorList>
            <person name="Tarlachkov S.V."/>
            <person name="Kudryakova I.V."/>
            <person name="Afoshin A.S."/>
            <person name="Leontyevskaya E.A."/>
            <person name="Leontyevskaya N.V."/>
        </authorList>
    </citation>
    <scope>NUCLEOTIDE SEQUENCE [LARGE SCALE GENOMIC DNA]</scope>
    <source>
        <strain evidence="7 8">10.1.1</strain>
    </source>
</reference>
<dbReference type="PANTHER" id="PTHR32071">
    <property type="entry name" value="TRANSCRIPTIONAL REGULATORY PROTEIN"/>
    <property type="match status" value="1"/>
</dbReference>
<dbReference type="InterPro" id="IPR002197">
    <property type="entry name" value="HTH_Fis"/>
</dbReference>
<dbReference type="Gene3D" id="3.40.50.300">
    <property type="entry name" value="P-loop containing nucleotide triphosphate hydrolases"/>
    <property type="match status" value="1"/>
</dbReference>
<evidence type="ECO:0000313" key="8">
    <source>
        <dbReference type="Proteomes" id="UP000829194"/>
    </source>
</evidence>
<dbReference type="InterPro" id="IPR002078">
    <property type="entry name" value="Sigma_54_int"/>
</dbReference>
<dbReference type="InterPro" id="IPR058031">
    <property type="entry name" value="AAA_lid_NorR"/>
</dbReference>
<evidence type="ECO:0000256" key="2">
    <source>
        <dbReference type="ARBA" id="ARBA00022840"/>
    </source>
</evidence>
<dbReference type="PROSITE" id="PS00688">
    <property type="entry name" value="SIGMA54_INTERACT_3"/>
    <property type="match status" value="1"/>
</dbReference>
<dbReference type="Proteomes" id="UP000829194">
    <property type="component" value="Chromosome"/>
</dbReference>
<evidence type="ECO:0000256" key="1">
    <source>
        <dbReference type="ARBA" id="ARBA00022741"/>
    </source>
</evidence>
<sequence length="320" mass="35881">MIKVVGRVARHGDATVLIRGETGTGKELVARATHYLGRRSSYPFVPVNCGALPEDLIENELFGHRAGAYTGAGAEVAGLIRLADRGTLFLDEIDALPLKAQVSLLRFLQDGCYRPLGGQREEASNVRVVAACNGCLEDEVKAGHFRRDLYYRLNLLSITVPPLRERGADIPLLSKYFLREFARRYASCEKDLHSHTLSWFLHYDWPGNVRELENLVHREYLICEGRELLIRAPSEFNDSDQQRALLGERCAALPLQTDALATSYHLAKAHALEQFDRAYLTELIHRTHGNVTQAAALAGKERRAMGKLLKRYGIGYVVRD</sequence>
<keyword evidence="5" id="KW-0804">Transcription</keyword>
<dbReference type="PROSITE" id="PS00675">
    <property type="entry name" value="SIGMA54_INTERACT_1"/>
    <property type="match status" value="1"/>
</dbReference>
<dbReference type="PROSITE" id="PS50045">
    <property type="entry name" value="SIGMA54_INTERACT_4"/>
    <property type="match status" value="1"/>
</dbReference>
<dbReference type="Gene3D" id="1.10.10.60">
    <property type="entry name" value="Homeodomain-like"/>
    <property type="match status" value="1"/>
</dbReference>
<keyword evidence="1" id="KW-0547">Nucleotide-binding</keyword>
<organism evidence="7 8">
    <name type="scientific">Lysobacter gummosus</name>
    <dbReference type="NCBI Taxonomy" id="262324"/>
    <lineage>
        <taxon>Bacteria</taxon>
        <taxon>Pseudomonadati</taxon>
        <taxon>Pseudomonadota</taxon>
        <taxon>Gammaproteobacteria</taxon>
        <taxon>Lysobacterales</taxon>
        <taxon>Lysobacteraceae</taxon>
        <taxon>Lysobacter</taxon>
    </lineage>
</organism>
<gene>
    <name evidence="7" type="ORF">MOV92_22300</name>
</gene>
<dbReference type="Gene3D" id="1.10.8.60">
    <property type="match status" value="1"/>
</dbReference>
<dbReference type="InterPro" id="IPR025662">
    <property type="entry name" value="Sigma_54_int_dom_ATP-bd_1"/>
</dbReference>
<dbReference type="SMART" id="SM00382">
    <property type="entry name" value="AAA"/>
    <property type="match status" value="1"/>
</dbReference>
<keyword evidence="8" id="KW-1185">Reference proteome</keyword>
<protein>
    <submittedName>
        <fullName evidence="7">Sigma-54 dependent transcriptional regulator</fullName>
    </submittedName>
</protein>
<evidence type="ECO:0000259" key="6">
    <source>
        <dbReference type="PROSITE" id="PS50045"/>
    </source>
</evidence>
<dbReference type="SUPFAM" id="SSF46689">
    <property type="entry name" value="Homeodomain-like"/>
    <property type="match status" value="1"/>
</dbReference>
<keyword evidence="4" id="KW-0238">DNA-binding</keyword>
<accession>A0ABY3XEN4</accession>
<evidence type="ECO:0000313" key="7">
    <source>
        <dbReference type="EMBL" id="UNP29168.1"/>
    </source>
</evidence>
<dbReference type="EMBL" id="CP093547">
    <property type="protein sequence ID" value="UNP29168.1"/>
    <property type="molecule type" value="Genomic_DNA"/>
</dbReference>
<dbReference type="InterPro" id="IPR003593">
    <property type="entry name" value="AAA+_ATPase"/>
</dbReference>
<dbReference type="CDD" id="cd00009">
    <property type="entry name" value="AAA"/>
    <property type="match status" value="1"/>
</dbReference>
<dbReference type="Pfam" id="PF25601">
    <property type="entry name" value="AAA_lid_14"/>
    <property type="match status" value="1"/>
</dbReference>
<evidence type="ECO:0000256" key="4">
    <source>
        <dbReference type="ARBA" id="ARBA00023125"/>
    </source>
</evidence>
<dbReference type="PANTHER" id="PTHR32071:SF117">
    <property type="entry name" value="PTS-DEPENDENT DIHYDROXYACETONE KINASE OPERON REGULATORY PROTEIN-RELATED"/>
    <property type="match status" value="1"/>
</dbReference>
<proteinExistence type="predicted"/>
<dbReference type="RefSeq" id="WP_057944673.1">
    <property type="nucleotide sequence ID" value="NZ_CP011131.1"/>
</dbReference>
<dbReference type="InterPro" id="IPR027417">
    <property type="entry name" value="P-loop_NTPase"/>
</dbReference>
<keyword evidence="2" id="KW-0067">ATP-binding</keyword>
<keyword evidence="3" id="KW-0805">Transcription regulation</keyword>
<dbReference type="SUPFAM" id="SSF52540">
    <property type="entry name" value="P-loop containing nucleoside triphosphate hydrolases"/>
    <property type="match status" value="1"/>
</dbReference>
<dbReference type="InterPro" id="IPR025944">
    <property type="entry name" value="Sigma_54_int_dom_CS"/>
</dbReference>
<dbReference type="InterPro" id="IPR009057">
    <property type="entry name" value="Homeodomain-like_sf"/>
</dbReference>
<evidence type="ECO:0000256" key="5">
    <source>
        <dbReference type="ARBA" id="ARBA00023163"/>
    </source>
</evidence>